<keyword evidence="3" id="KW-0812">Transmembrane</keyword>
<evidence type="ECO:0000256" key="3">
    <source>
        <dbReference type="SAM" id="Phobius"/>
    </source>
</evidence>
<keyword evidence="3" id="KW-0472">Membrane</keyword>
<dbReference type="OrthoDB" id="3218134at2"/>
<keyword evidence="3" id="KW-1133">Transmembrane helix</keyword>
<dbReference type="PANTHER" id="PTHR37313">
    <property type="entry name" value="UPF0749 PROTEIN RV1825"/>
    <property type="match status" value="1"/>
</dbReference>
<feature type="compositionally biased region" description="Polar residues" evidence="2">
    <location>
        <begin position="157"/>
        <end position="167"/>
    </location>
</feature>
<gene>
    <name evidence="5" type="ORF">CJ198_02985</name>
    <name evidence="4" type="ORF">HLA91_08495</name>
</gene>
<evidence type="ECO:0000313" key="6">
    <source>
        <dbReference type="Proteomes" id="UP000235703"/>
    </source>
</evidence>
<reference evidence="4 7" key="2">
    <citation type="submission" date="2020-05" db="EMBL/GenBank/DDBJ databases">
        <title>MicrobeNet Type strains.</title>
        <authorList>
            <person name="Nicholson A.C."/>
        </authorList>
    </citation>
    <scope>NUCLEOTIDE SEQUENCE [LARGE SCALE GENOMIC DNA]</scope>
    <source>
        <strain evidence="4 7">CCUG 46604</strain>
    </source>
</reference>
<evidence type="ECO:0000256" key="1">
    <source>
        <dbReference type="ARBA" id="ARBA00009108"/>
    </source>
</evidence>
<dbReference type="Proteomes" id="UP000549517">
    <property type="component" value="Unassembled WGS sequence"/>
</dbReference>
<keyword evidence="6" id="KW-1185">Reference proteome</keyword>
<dbReference type="Proteomes" id="UP000235703">
    <property type="component" value="Unassembled WGS sequence"/>
</dbReference>
<sequence length="301" mass="32439">MPETKRFRRARRFAERRVTSRGTDGQRESYSSSLLESLWLRTPEPDYELAAKSGAPKRPSTKLIAGIVAVFLGLTGSIAVVQLTRGSGGERTTSDYLIEQIEQRSQENEDLAASNERRAARLNEAQTTALGEDRSSELDALAERAALTPVTGPGVTLTLTDQDTSALDNDPRAAPPEANKVHDEDIQAVINAMFASGAYAVAVNDHRITTTSAVRSAGGAILVNYDPLRPPYEVVAVGPEDLIDRLDQTQAASYLATISKDYGIGYSASTSAEVTVPAAELSQSRYAQPKGQEPADSEERQ</sequence>
<proteinExistence type="inferred from homology"/>
<dbReference type="GeneID" id="86843192"/>
<reference evidence="5 6" key="1">
    <citation type="submission" date="2017-09" db="EMBL/GenBank/DDBJ databases">
        <title>Bacterial strain isolated from the female urinary microbiota.</title>
        <authorList>
            <person name="Thomas-White K."/>
            <person name="Kumar N."/>
            <person name="Forster S."/>
            <person name="Putonti C."/>
            <person name="Lawley T."/>
            <person name="Wolfe A.J."/>
        </authorList>
    </citation>
    <scope>NUCLEOTIDE SEQUENCE [LARGE SCALE GENOMIC DNA]</scope>
    <source>
        <strain evidence="5 6">UMB0680</strain>
    </source>
</reference>
<feature type="region of interest" description="Disordered" evidence="2">
    <location>
        <begin position="1"/>
        <end position="34"/>
    </location>
</feature>
<evidence type="ECO:0000313" key="7">
    <source>
        <dbReference type="Proteomes" id="UP000549517"/>
    </source>
</evidence>
<dbReference type="GO" id="GO:0005886">
    <property type="term" value="C:plasma membrane"/>
    <property type="evidence" value="ECO:0007669"/>
    <property type="project" value="TreeGrafter"/>
</dbReference>
<dbReference type="EMBL" id="JABEMC010000004">
    <property type="protein sequence ID" value="NNG79412.1"/>
    <property type="molecule type" value="Genomic_DNA"/>
</dbReference>
<evidence type="ECO:0000313" key="5">
    <source>
        <dbReference type="EMBL" id="PMB99493.1"/>
    </source>
</evidence>
<comment type="similarity">
    <text evidence="1">Belongs to the UPF0749 family.</text>
</comment>
<accession>A0A2N6PLD6</accession>
<dbReference type="InterPro" id="IPR010273">
    <property type="entry name" value="DUF881"/>
</dbReference>
<dbReference type="Gene3D" id="3.30.70.1880">
    <property type="entry name" value="Protein of unknown function DUF881"/>
    <property type="match status" value="1"/>
</dbReference>
<evidence type="ECO:0000313" key="4">
    <source>
        <dbReference type="EMBL" id="NNG79412.1"/>
    </source>
</evidence>
<dbReference type="Pfam" id="PF05949">
    <property type="entry name" value="DUF881"/>
    <property type="match status" value="1"/>
</dbReference>
<feature type="region of interest" description="Disordered" evidence="2">
    <location>
        <begin position="152"/>
        <end position="179"/>
    </location>
</feature>
<organism evidence="5 6">
    <name type="scientific">Brevibacterium luteolum</name>
    <dbReference type="NCBI Taxonomy" id="199591"/>
    <lineage>
        <taxon>Bacteria</taxon>
        <taxon>Bacillati</taxon>
        <taxon>Actinomycetota</taxon>
        <taxon>Actinomycetes</taxon>
        <taxon>Micrococcales</taxon>
        <taxon>Brevibacteriaceae</taxon>
        <taxon>Brevibacterium</taxon>
    </lineage>
</organism>
<dbReference type="AlphaFoldDB" id="A0A2N6PLD6"/>
<dbReference type="RefSeq" id="WP_102160590.1">
    <property type="nucleotide sequence ID" value="NZ_BAAAKH010000009.1"/>
</dbReference>
<comment type="caution">
    <text evidence="5">The sequence shown here is derived from an EMBL/GenBank/DDBJ whole genome shotgun (WGS) entry which is preliminary data.</text>
</comment>
<dbReference type="EMBL" id="PNFZ01000001">
    <property type="protein sequence ID" value="PMB99493.1"/>
    <property type="molecule type" value="Genomic_DNA"/>
</dbReference>
<protein>
    <submittedName>
        <fullName evidence="4">DUF881 domain-containing protein</fullName>
    </submittedName>
</protein>
<feature type="compositionally biased region" description="Basic residues" evidence="2">
    <location>
        <begin position="1"/>
        <end position="11"/>
    </location>
</feature>
<feature type="region of interest" description="Disordered" evidence="2">
    <location>
        <begin position="277"/>
        <end position="301"/>
    </location>
</feature>
<name>A0A2N6PLD6_9MICO</name>
<evidence type="ECO:0000256" key="2">
    <source>
        <dbReference type="SAM" id="MobiDB-lite"/>
    </source>
</evidence>
<feature type="transmembrane region" description="Helical" evidence="3">
    <location>
        <begin position="63"/>
        <end position="83"/>
    </location>
</feature>
<dbReference type="PANTHER" id="PTHR37313:SF1">
    <property type="entry name" value="UPF0749 PROTEIN RV1823"/>
    <property type="match status" value="1"/>
</dbReference>